<dbReference type="EMBL" id="AZEC01000005">
    <property type="protein sequence ID" value="KRL12878.1"/>
    <property type="molecule type" value="Genomic_DNA"/>
</dbReference>
<dbReference type="SUPFAM" id="SSF55008">
    <property type="entry name" value="HMA, heavy metal-associated domain"/>
    <property type="match status" value="1"/>
</dbReference>
<dbReference type="CDD" id="cd00371">
    <property type="entry name" value="HMA"/>
    <property type="match status" value="1"/>
</dbReference>
<evidence type="ECO:0000259" key="3">
    <source>
        <dbReference type="PROSITE" id="PS50846"/>
    </source>
</evidence>
<dbReference type="InterPro" id="IPR036163">
    <property type="entry name" value="HMA_dom_sf"/>
</dbReference>
<sequence>MQKVTIKLGGITCPSCLQKIEGAMNQINGVASARVLFNASKLKAEIDPTQTTVQALADAVTKLGYQVESIKQQEVTK</sequence>
<dbReference type="PATRIC" id="fig|1423792.3.peg.2465"/>
<protein>
    <recommendedName>
        <fullName evidence="1">Copper chaperone CopZ</fullName>
    </recommendedName>
</protein>
<dbReference type="RefSeq" id="WP_057819694.1">
    <property type="nucleotide sequence ID" value="NZ_AZEC01000005.1"/>
</dbReference>
<dbReference type="AlphaFoldDB" id="A0A0R1MXB5"/>
<evidence type="ECO:0000313" key="5">
    <source>
        <dbReference type="Proteomes" id="UP000051330"/>
    </source>
</evidence>
<keyword evidence="2" id="KW-0479">Metal-binding</keyword>
<reference evidence="4 5" key="1">
    <citation type="journal article" date="2015" name="Genome Announc.">
        <title>Expanding the biotechnology potential of lactobacilli through comparative genomics of 213 strains and associated genera.</title>
        <authorList>
            <person name="Sun Z."/>
            <person name="Harris H.M."/>
            <person name="McCann A."/>
            <person name="Guo C."/>
            <person name="Argimon S."/>
            <person name="Zhang W."/>
            <person name="Yang X."/>
            <person name="Jeffery I.B."/>
            <person name="Cooney J.C."/>
            <person name="Kagawa T.F."/>
            <person name="Liu W."/>
            <person name="Song Y."/>
            <person name="Salvetti E."/>
            <person name="Wrobel A."/>
            <person name="Rasinkangas P."/>
            <person name="Parkhill J."/>
            <person name="Rea M.C."/>
            <person name="O'Sullivan O."/>
            <person name="Ritari J."/>
            <person name="Douillard F.P."/>
            <person name="Paul Ross R."/>
            <person name="Yang R."/>
            <person name="Briner A.E."/>
            <person name="Felis G.E."/>
            <person name="de Vos W.M."/>
            <person name="Barrangou R."/>
            <person name="Klaenhammer T.R."/>
            <person name="Caufield P.W."/>
            <person name="Cui Y."/>
            <person name="Zhang H."/>
            <person name="O'Toole P.W."/>
        </authorList>
    </citation>
    <scope>NUCLEOTIDE SEQUENCE [LARGE SCALE GENOMIC DNA]</scope>
    <source>
        <strain evidence="4 5">DSM 12744</strain>
    </source>
</reference>
<evidence type="ECO:0000256" key="2">
    <source>
        <dbReference type="ARBA" id="ARBA00022723"/>
    </source>
</evidence>
<dbReference type="Pfam" id="PF00403">
    <property type="entry name" value="HMA"/>
    <property type="match status" value="1"/>
</dbReference>
<evidence type="ECO:0000313" key="4">
    <source>
        <dbReference type="EMBL" id="KRL12878.1"/>
    </source>
</evidence>
<gene>
    <name evidence="4" type="ORF">FD09_GL002417</name>
</gene>
<dbReference type="Gene3D" id="3.30.70.100">
    <property type="match status" value="1"/>
</dbReference>
<accession>A0A0R1MXB5</accession>
<dbReference type="OrthoDB" id="2721717at2"/>
<dbReference type="PANTHER" id="PTHR46594">
    <property type="entry name" value="P-TYPE CATION-TRANSPORTING ATPASE"/>
    <property type="match status" value="1"/>
</dbReference>
<dbReference type="Proteomes" id="UP000051330">
    <property type="component" value="Unassembled WGS sequence"/>
</dbReference>
<dbReference type="InterPro" id="IPR006121">
    <property type="entry name" value="HMA_dom"/>
</dbReference>
<dbReference type="PROSITE" id="PS50846">
    <property type="entry name" value="HMA_2"/>
    <property type="match status" value="1"/>
</dbReference>
<name>A0A0R1MXB5_9LACO</name>
<evidence type="ECO:0000256" key="1">
    <source>
        <dbReference type="ARBA" id="ARBA00015313"/>
    </source>
</evidence>
<feature type="domain" description="HMA" evidence="3">
    <location>
        <begin position="2"/>
        <end position="68"/>
    </location>
</feature>
<dbReference type="GO" id="GO:0046872">
    <property type="term" value="F:metal ion binding"/>
    <property type="evidence" value="ECO:0007669"/>
    <property type="project" value="UniProtKB-KW"/>
</dbReference>
<keyword evidence="5" id="KW-1185">Reference proteome</keyword>
<dbReference type="FunFam" id="3.30.70.100:FF:000001">
    <property type="entry name" value="ATPase copper transporting beta"/>
    <property type="match status" value="1"/>
</dbReference>
<comment type="caution">
    <text evidence="4">The sequence shown here is derived from an EMBL/GenBank/DDBJ whole genome shotgun (WGS) entry which is preliminary data.</text>
</comment>
<dbReference type="STRING" id="1423792.FD09_GL002417"/>
<proteinExistence type="predicted"/>
<organism evidence="4 5">
    <name type="scientific">Schleiferilactobacillus perolens DSM 12744</name>
    <dbReference type="NCBI Taxonomy" id="1423792"/>
    <lineage>
        <taxon>Bacteria</taxon>
        <taxon>Bacillati</taxon>
        <taxon>Bacillota</taxon>
        <taxon>Bacilli</taxon>
        <taxon>Lactobacillales</taxon>
        <taxon>Lactobacillaceae</taxon>
        <taxon>Schleiferilactobacillus</taxon>
    </lineage>
</organism>
<dbReference type="PANTHER" id="PTHR46594:SF4">
    <property type="entry name" value="P-TYPE CATION-TRANSPORTING ATPASE"/>
    <property type="match status" value="1"/>
</dbReference>